<sequence length="584" mass="68096">MFGGIIRAFSNSGSVNSINRFANKNAQSFLNSMVNDKKFFSTNNDSKPKLRNILKRFYLMVHPDTLTSYPKEKSVNSHNMKLFMSIFDQYKKRPSPDPNTKPIVHNLSFYIPENDVETTKPIPGKFKMIDIELIQNCNNPSHIPNQIRLLFEKCSLPTDFITEIEMVDNVKLPSIDTSLRQFLLDNKLFIHQLLKNGEKQKTELDHIVKRLRKDLKVDIQLTTNPIDSGFTYHENLQALELFQEVYRNWSQQVLQKNTPGSELVRKNMLKYNLDYTETNFTSGDSIVYLDRSSTETWESYLKNLDLDRLKNEIDEERAKIMENLKKLNQDRTEFNKNIPILTKLLKVRSIQYNEHDDPTEDPKLYIEPTEQMAETLKFSNMLLKRKSEIENLMKTRFKKIRTSFNLLITPNLHRSRYLIDIDGSLKVNPNISFEEFMNLLESHSGLAIEQAKLSDRFESVRDYAQVRMGLKNLTCLSSFAYTYGPIKVFEAYQKLADSSDRLRDIGLSGFTIVIGDYYSVNRSGEIILKYDFNTEDLIKQLTAPSEEQPSEQQIDTEKKVEEITFNMDQLSNVINEYEKTNKSL</sequence>
<feature type="coiled-coil region" evidence="1">
    <location>
        <begin position="306"/>
        <end position="337"/>
    </location>
</feature>
<dbReference type="PANTHER" id="PTHR31596">
    <property type="entry name" value="T-CELL ACTIVATION INHIBITOR, MITOCHONDRIAL"/>
    <property type="match status" value="1"/>
</dbReference>
<evidence type="ECO:0000256" key="1">
    <source>
        <dbReference type="SAM" id="Coils"/>
    </source>
</evidence>
<dbReference type="InParanoid" id="F0ZNB8"/>
<dbReference type="FunCoup" id="F0ZNB8">
    <property type="interactions" value="602"/>
</dbReference>
<protein>
    <recommendedName>
        <fullName evidence="2">DUF4460 domain-containing protein</fullName>
    </recommendedName>
</protein>
<dbReference type="eggNOG" id="ENOG502RC27">
    <property type="taxonomic scope" value="Eukaryota"/>
</dbReference>
<dbReference type="GeneID" id="10499612"/>
<reference evidence="4" key="1">
    <citation type="journal article" date="2011" name="Genome Biol.">
        <title>Comparative genomics of the social amoebae Dictyostelium discoideum and Dictyostelium purpureum.</title>
        <authorList>
            <consortium name="US DOE Joint Genome Institute (JGI-PGF)"/>
            <person name="Sucgang R."/>
            <person name="Kuo A."/>
            <person name="Tian X."/>
            <person name="Salerno W."/>
            <person name="Parikh A."/>
            <person name="Feasley C.L."/>
            <person name="Dalin E."/>
            <person name="Tu H."/>
            <person name="Huang E."/>
            <person name="Barry K."/>
            <person name="Lindquist E."/>
            <person name="Shapiro H."/>
            <person name="Bruce D."/>
            <person name="Schmutz J."/>
            <person name="Salamov A."/>
            <person name="Fey P."/>
            <person name="Gaudet P."/>
            <person name="Anjard C."/>
            <person name="Babu M.M."/>
            <person name="Basu S."/>
            <person name="Bushmanova Y."/>
            <person name="van der Wel H."/>
            <person name="Katoh-Kurasawa M."/>
            <person name="Dinh C."/>
            <person name="Coutinho P.M."/>
            <person name="Saito T."/>
            <person name="Elias M."/>
            <person name="Schaap P."/>
            <person name="Kay R.R."/>
            <person name="Henrissat B."/>
            <person name="Eichinger L."/>
            <person name="Rivero F."/>
            <person name="Putnam N.H."/>
            <person name="West C.M."/>
            <person name="Loomis W.F."/>
            <person name="Chisholm R.L."/>
            <person name="Shaulsky G."/>
            <person name="Strassmann J.E."/>
            <person name="Queller D.C."/>
            <person name="Kuspa A."/>
            <person name="Grigoriev I.V."/>
        </authorList>
    </citation>
    <scope>NUCLEOTIDE SEQUENCE [LARGE SCALE GENOMIC DNA]</scope>
    <source>
        <strain evidence="4">QSDP1</strain>
    </source>
</reference>
<evidence type="ECO:0000313" key="4">
    <source>
        <dbReference type="Proteomes" id="UP000001064"/>
    </source>
</evidence>
<proteinExistence type="predicted"/>
<keyword evidence="1" id="KW-0175">Coiled coil</keyword>
<dbReference type="EMBL" id="GL871093">
    <property type="protein sequence ID" value="EGC34535.1"/>
    <property type="molecule type" value="Genomic_DNA"/>
</dbReference>
<dbReference type="RefSeq" id="XP_003288911.1">
    <property type="nucleotide sequence ID" value="XM_003288863.1"/>
</dbReference>
<organism evidence="3 4">
    <name type="scientific">Dictyostelium purpureum</name>
    <name type="common">Slime mold</name>
    <dbReference type="NCBI Taxonomy" id="5786"/>
    <lineage>
        <taxon>Eukaryota</taxon>
        <taxon>Amoebozoa</taxon>
        <taxon>Evosea</taxon>
        <taxon>Eumycetozoa</taxon>
        <taxon>Dictyostelia</taxon>
        <taxon>Dictyosteliales</taxon>
        <taxon>Dictyosteliaceae</taxon>
        <taxon>Dictyostelium</taxon>
    </lineage>
</organism>
<dbReference type="KEGG" id="dpp:DICPUDRAFT_34848"/>
<evidence type="ECO:0000313" key="3">
    <source>
        <dbReference type="EMBL" id="EGC34535.1"/>
    </source>
</evidence>
<dbReference type="InterPro" id="IPR027986">
    <property type="entry name" value="TCAIM"/>
</dbReference>
<evidence type="ECO:0000259" key="2">
    <source>
        <dbReference type="Pfam" id="PF14687"/>
    </source>
</evidence>
<dbReference type="InterPro" id="IPR028031">
    <property type="entry name" value="DUF4460"/>
</dbReference>
<name>F0ZNB8_DICPU</name>
<dbReference type="GO" id="GO:0005739">
    <property type="term" value="C:mitochondrion"/>
    <property type="evidence" value="ECO:0000318"/>
    <property type="project" value="GO_Central"/>
</dbReference>
<dbReference type="OMA" id="VNSHNMK"/>
<dbReference type="AlphaFoldDB" id="F0ZNB8"/>
<dbReference type="OrthoDB" id="4238at2759"/>
<dbReference type="VEuPathDB" id="AmoebaDB:DICPUDRAFT_34848"/>
<feature type="domain" description="DUF4460" evidence="2">
    <location>
        <begin position="42"/>
        <end position="156"/>
    </location>
</feature>
<dbReference type="Proteomes" id="UP000001064">
    <property type="component" value="Unassembled WGS sequence"/>
</dbReference>
<keyword evidence="4" id="KW-1185">Reference proteome</keyword>
<dbReference type="Pfam" id="PF14687">
    <property type="entry name" value="DUF4460"/>
    <property type="match status" value="1"/>
</dbReference>
<dbReference type="PANTHER" id="PTHR31596:SF1">
    <property type="entry name" value="T-CELL ACTIVATION INHIBITOR, MITOCHONDRIAL"/>
    <property type="match status" value="1"/>
</dbReference>
<gene>
    <name evidence="3" type="ORF">DICPUDRAFT_34848</name>
</gene>
<accession>F0ZNB8</accession>